<dbReference type="AlphaFoldDB" id="A0A2P6NH15"/>
<dbReference type="InterPro" id="IPR035899">
    <property type="entry name" value="DBL_dom_sf"/>
</dbReference>
<feature type="compositionally biased region" description="Polar residues" evidence="1">
    <location>
        <begin position="51"/>
        <end position="66"/>
    </location>
</feature>
<feature type="compositionally biased region" description="Basic and acidic residues" evidence="1">
    <location>
        <begin position="101"/>
        <end position="120"/>
    </location>
</feature>
<dbReference type="GO" id="GO:0005737">
    <property type="term" value="C:cytoplasm"/>
    <property type="evidence" value="ECO:0007669"/>
    <property type="project" value="TreeGrafter"/>
</dbReference>
<dbReference type="PANTHER" id="PTHR12673:SF159">
    <property type="entry name" value="LD03170P"/>
    <property type="match status" value="1"/>
</dbReference>
<feature type="compositionally biased region" description="Polar residues" evidence="1">
    <location>
        <begin position="1"/>
        <end position="11"/>
    </location>
</feature>
<feature type="domain" description="DH" evidence="2">
    <location>
        <begin position="410"/>
        <end position="580"/>
    </location>
</feature>
<gene>
    <name evidence="3" type="ORF">PROFUN_09443</name>
</gene>
<name>A0A2P6NH15_9EUKA</name>
<dbReference type="Gene3D" id="1.20.900.10">
    <property type="entry name" value="Dbl homology (DH) domain"/>
    <property type="match status" value="1"/>
</dbReference>
<dbReference type="SUPFAM" id="SSF48065">
    <property type="entry name" value="DBL homology domain (DH-domain)"/>
    <property type="match status" value="1"/>
</dbReference>
<feature type="region of interest" description="Disordered" evidence="1">
    <location>
        <begin position="1"/>
        <end position="281"/>
    </location>
</feature>
<comment type="caution">
    <text evidence="3">The sequence shown here is derived from an EMBL/GenBank/DDBJ whole genome shotgun (WGS) entry which is preliminary data.</text>
</comment>
<organism evidence="3 4">
    <name type="scientific">Planoprotostelium fungivorum</name>
    <dbReference type="NCBI Taxonomy" id="1890364"/>
    <lineage>
        <taxon>Eukaryota</taxon>
        <taxon>Amoebozoa</taxon>
        <taxon>Evosea</taxon>
        <taxon>Variosea</taxon>
        <taxon>Cavosteliida</taxon>
        <taxon>Cavosteliaceae</taxon>
        <taxon>Planoprotostelium</taxon>
    </lineage>
</organism>
<dbReference type="GO" id="GO:0005085">
    <property type="term" value="F:guanyl-nucleotide exchange factor activity"/>
    <property type="evidence" value="ECO:0007669"/>
    <property type="project" value="InterPro"/>
</dbReference>
<dbReference type="EMBL" id="MDYQ01000086">
    <property type="protein sequence ID" value="PRP83231.1"/>
    <property type="molecule type" value="Genomic_DNA"/>
</dbReference>
<feature type="compositionally biased region" description="Basic and acidic residues" evidence="1">
    <location>
        <begin position="155"/>
        <end position="167"/>
    </location>
</feature>
<feature type="compositionally biased region" description="Polar residues" evidence="1">
    <location>
        <begin position="33"/>
        <end position="43"/>
    </location>
</feature>
<proteinExistence type="predicted"/>
<feature type="compositionally biased region" description="Acidic residues" evidence="1">
    <location>
        <begin position="127"/>
        <end position="139"/>
    </location>
</feature>
<dbReference type="Proteomes" id="UP000241769">
    <property type="component" value="Unassembled WGS sequence"/>
</dbReference>
<reference evidence="3 4" key="1">
    <citation type="journal article" date="2018" name="Genome Biol. Evol.">
        <title>Multiple Roots of Fruiting Body Formation in Amoebozoa.</title>
        <authorList>
            <person name="Hillmann F."/>
            <person name="Forbes G."/>
            <person name="Novohradska S."/>
            <person name="Ferling I."/>
            <person name="Riege K."/>
            <person name="Groth M."/>
            <person name="Westermann M."/>
            <person name="Marz M."/>
            <person name="Spaller T."/>
            <person name="Winckler T."/>
            <person name="Schaap P."/>
            <person name="Glockner G."/>
        </authorList>
    </citation>
    <scope>NUCLEOTIDE SEQUENCE [LARGE SCALE GENOMIC DNA]</scope>
    <source>
        <strain evidence="3 4">Jena</strain>
    </source>
</reference>
<dbReference type="InParanoid" id="A0A2P6NH15"/>
<sequence length="741" mass="83751">MMNVILSSTHPVNEDTPAGEESSTADLNDESEQIATHSSPPTTEDSETKEALTTNDLLEDTNANHTLEQEILVGKGLQSSDEDVTTSSDKTRTTVPETIGEEFHHSKERDDSTLSIHSEEPEPPAVGEDEDEEKDEDFEQSGTSHENVDAPPTEEVERKPEEGKAVEDFSFSFDDAGGEPDRDSFDFNEDEPRDEKGSSSQVPPSAMAPTITLNGQSDFSFDADFSNEQTGTFNGGDDFGDFEDGGGSHFQADFGGFDSDISVEDASTPKPTARPKTTPPFFSLDEEEIKKTIQEKTKNVSSFTEAETENDDLHDRISHSEVYIKLNQEIDRERQNHSEVYNIKEKFGSLNRFCPSIQNRMMDTILRMTHSSSSTRNYRPSSYDFDFDEESLPMDISAVSPEDRTAYLVTRNWIVKDIYNSEVEFVKTLEGIVQRYTGTIETSKDDDTLIIFHHVQQIYNVHKTLLESLATRVNQWSNEQSLGDVLIKMAPTLDDVYVGYCTHFEETIDRFEKPADHPQFRKLMETTNLKESSIRMDIVAPLKRIPQYVSQLEELLMHTWRSHEDFKNISRALELFQLIVTTTLGHVMFKVMQTTSHSDLFQELEKYRALANEMSMEDLSKSPHYMRNAPNIEAVLTKSGGKEDSPIAPVSPGTSSYRFVRKLFIDHQGGMKMSGRELSNLSRYFMSTITELSLELTQQLDEQDELKMTRDNLIRRVNALCPSAVTQAVSPRQISVKGYGE</sequence>
<dbReference type="Pfam" id="PF00621">
    <property type="entry name" value="RhoGEF"/>
    <property type="match status" value="1"/>
</dbReference>
<feature type="compositionally biased region" description="Low complexity" evidence="1">
    <location>
        <begin position="268"/>
        <end position="280"/>
    </location>
</feature>
<dbReference type="STRING" id="1890364.A0A2P6NH15"/>
<dbReference type="InterPro" id="IPR000219">
    <property type="entry name" value="DH_dom"/>
</dbReference>
<dbReference type="InterPro" id="IPR051092">
    <property type="entry name" value="FYVE_RhoGEF_PH"/>
</dbReference>
<accession>A0A2P6NH15</accession>
<protein>
    <recommendedName>
        <fullName evidence="2">DH domain-containing protein</fullName>
    </recommendedName>
</protein>
<evidence type="ECO:0000313" key="4">
    <source>
        <dbReference type="Proteomes" id="UP000241769"/>
    </source>
</evidence>
<evidence type="ECO:0000259" key="2">
    <source>
        <dbReference type="PROSITE" id="PS50010"/>
    </source>
</evidence>
<evidence type="ECO:0000256" key="1">
    <source>
        <dbReference type="SAM" id="MobiDB-lite"/>
    </source>
</evidence>
<dbReference type="PROSITE" id="PS50010">
    <property type="entry name" value="DH_2"/>
    <property type="match status" value="1"/>
</dbReference>
<dbReference type="SMART" id="SM00325">
    <property type="entry name" value="RhoGEF"/>
    <property type="match status" value="1"/>
</dbReference>
<dbReference type="OrthoDB" id="9997817at2759"/>
<dbReference type="PANTHER" id="PTHR12673">
    <property type="entry name" value="FACIOGENITAL DYSPLASIA PROTEIN"/>
    <property type="match status" value="1"/>
</dbReference>
<keyword evidence="4" id="KW-1185">Reference proteome</keyword>
<feature type="compositionally biased region" description="Polar residues" evidence="1">
    <location>
        <begin position="85"/>
        <end position="96"/>
    </location>
</feature>
<evidence type="ECO:0000313" key="3">
    <source>
        <dbReference type="EMBL" id="PRP83231.1"/>
    </source>
</evidence>